<dbReference type="Proteomes" id="UP000594260">
    <property type="component" value="Unplaced"/>
</dbReference>
<keyword evidence="10" id="KW-1185">Reference proteome</keyword>
<keyword evidence="2 5" id="KW-0378">Hydrolase</keyword>
<dbReference type="OrthoDB" id="414661at2759"/>
<dbReference type="InterPro" id="IPR018114">
    <property type="entry name" value="TRYPSIN_HIS"/>
</dbReference>
<dbReference type="PANTHER" id="PTHR24252">
    <property type="entry name" value="ACROSIN-RELATED"/>
    <property type="match status" value="1"/>
</dbReference>
<evidence type="ECO:0000259" key="8">
    <source>
        <dbReference type="PROSITE" id="PS50240"/>
    </source>
</evidence>
<dbReference type="RefSeq" id="XP_022648532.1">
    <property type="nucleotide sequence ID" value="XM_022792797.1"/>
</dbReference>
<dbReference type="EnsemblMetazoa" id="XM_022792797">
    <property type="protein sequence ID" value="XP_022648532"/>
    <property type="gene ID" value="LOC111245033"/>
</dbReference>
<evidence type="ECO:0000256" key="1">
    <source>
        <dbReference type="ARBA" id="ARBA00022670"/>
    </source>
</evidence>
<keyword evidence="7" id="KW-0812">Transmembrane</keyword>
<evidence type="ECO:0000256" key="5">
    <source>
        <dbReference type="RuleBase" id="RU363034"/>
    </source>
</evidence>
<dbReference type="RefSeq" id="XP_022648523.1">
    <property type="nucleotide sequence ID" value="XM_022792788.1"/>
</dbReference>
<dbReference type="EnsemblMetazoa" id="XM_022792770">
    <property type="protein sequence ID" value="XP_022648505"/>
    <property type="gene ID" value="LOC111245033"/>
</dbReference>
<dbReference type="EnsemblMetazoa" id="XM_022792777">
    <property type="protein sequence ID" value="XP_022648512"/>
    <property type="gene ID" value="LOC111245033"/>
</dbReference>
<dbReference type="InterPro" id="IPR001254">
    <property type="entry name" value="Trypsin_dom"/>
</dbReference>
<dbReference type="PROSITE" id="PS00135">
    <property type="entry name" value="TRYPSIN_SER"/>
    <property type="match status" value="1"/>
</dbReference>
<keyword evidence="3 5" id="KW-0720">Serine protease</keyword>
<evidence type="ECO:0000313" key="9">
    <source>
        <dbReference type="EnsemblMetazoa" id="XP_022648505"/>
    </source>
</evidence>
<feature type="transmembrane region" description="Helical" evidence="7">
    <location>
        <begin position="58"/>
        <end position="79"/>
    </location>
</feature>
<dbReference type="SMART" id="SM00020">
    <property type="entry name" value="Tryp_SPc"/>
    <property type="match status" value="1"/>
</dbReference>
<dbReference type="InterPro" id="IPR009003">
    <property type="entry name" value="Peptidase_S1_PA"/>
</dbReference>
<dbReference type="PROSITE" id="PS00134">
    <property type="entry name" value="TRYPSIN_HIS"/>
    <property type="match status" value="1"/>
</dbReference>
<dbReference type="PROSITE" id="PS50240">
    <property type="entry name" value="TRYPSIN_DOM"/>
    <property type="match status" value="1"/>
</dbReference>
<organism evidence="9 10">
    <name type="scientific">Varroa destructor</name>
    <name type="common">Honeybee mite</name>
    <dbReference type="NCBI Taxonomy" id="109461"/>
    <lineage>
        <taxon>Eukaryota</taxon>
        <taxon>Metazoa</taxon>
        <taxon>Ecdysozoa</taxon>
        <taxon>Arthropoda</taxon>
        <taxon>Chelicerata</taxon>
        <taxon>Arachnida</taxon>
        <taxon>Acari</taxon>
        <taxon>Parasitiformes</taxon>
        <taxon>Mesostigmata</taxon>
        <taxon>Gamasina</taxon>
        <taxon>Dermanyssoidea</taxon>
        <taxon>Varroidae</taxon>
        <taxon>Varroa</taxon>
    </lineage>
</organism>
<dbReference type="InterPro" id="IPR043504">
    <property type="entry name" value="Peptidase_S1_PA_chymotrypsin"/>
</dbReference>
<evidence type="ECO:0000256" key="2">
    <source>
        <dbReference type="ARBA" id="ARBA00022801"/>
    </source>
</evidence>
<dbReference type="AlphaFoldDB" id="A0A7M7JDN6"/>
<feature type="domain" description="Peptidase S1" evidence="8">
    <location>
        <begin position="383"/>
        <end position="627"/>
    </location>
</feature>
<dbReference type="Pfam" id="PF00089">
    <property type="entry name" value="Trypsin"/>
    <property type="match status" value="1"/>
</dbReference>
<feature type="compositionally biased region" description="Low complexity" evidence="6">
    <location>
        <begin position="311"/>
        <end position="331"/>
    </location>
</feature>
<name>A0A7M7JDN6_VARDE</name>
<feature type="region of interest" description="Disordered" evidence="6">
    <location>
        <begin position="303"/>
        <end position="347"/>
    </location>
</feature>
<feature type="region of interest" description="Disordered" evidence="6">
    <location>
        <begin position="131"/>
        <end position="161"/>
    </location>
</feature>
<dbReference type="GO" id="GO:0004252">
    <property type="term" value="F:serine-type endopeptidase activity"/>
    <property type="evidence" value="ECO:0007669"/>
    <property type="project" value="InterPro"/>
</dbReference>
<dbReference type="GeneID" id="111245033"/>
<keyword evidence="1 5" id="KW-0645">Protease</keyword>
<dbReference type="SUPFAM" id="SSF50494">
    <property type="entry name" value="Trypsin-like serine proteases"/>
    <property type="match status" value="1"/>
</dbReference>
<dbReference type="EnsemblMetazoa" id="XM_022792788">
    <property type="protein sequence ID" value="XP_022648523"/>
    <property type="gene ID" value="LOC111245033"/>
</dbReference>
<dbReference type="KEGG" id="vde:111245033"/>
<dbReference type="FunFam" id="2.40.10.10:FF:000006">
    <property type="entry name" value="Serine proteinase stubble"/>
    <property type="match status" value="1"/>
</dbReference>
<evidence type="ECO:0000256" key="7">
    <source>
        <dbReference type="SAM" id="Phobius"/>
    </source>
</evidence>
<sequence>MAREGGSRSTLEMRMPSSRWRYHKSLVSVSFYNGRTPTLRAPNQCKNRRRRRGTMKSTIPDLYMSLILVVVVLFVPMSIGAKMGAKKSCSNAQGEKGRCMFVWECIKTDGKHLGTCTDGFLYGSCCGKPDHTEDSKPSTQVPSHDIDDEENSLESPLAEASQPQVNGIASAFSGLASSSSTNATWEPRPLQQHMKPAGSPTLPTVLSIANLPVQHKQPVAIGGPYFQFSRPPTMTTLMTHSLQRWPPTIRPTIVNSFWSIFRPRPTLLVKPGITMPIIALKPATTPVRPTIIVSSPLTSPLMQPSVTSPASVSTIQRSSTTTTTTSTQATTKLQIPTLKPQPSTSNGGTLAAAAAAAEFENNFIETGGTESCGVPPLRPQKKVVGGKTSSFGQWPWQASVRRSSFFGFSSTHRCGGAILNKNWIITAAHCVDDLLVTQVRVRLGEFDFSSTQEPYPFQERGITAKYVHPQYNFFTYENDLALLKMDKSLQYMPHVAAICLPPDTTGNLVGQNATVTGWGRLNEGGVLPSLLQEVQVPIVSNEKCKTMFQAAGRNEFIPSIFMCAGYENGGKDSCQGDSGGPLQVRDTSGRWMLAGIISWGIGCAEPNLPGVCTRITKFKPWIVSTIRKHS</sequence>
<proteinExistence type="predicted"/>
<dbReference type="GO" id="GO:0006508">
    <property type="term" value="P:proteolysis"/>
    <property type="evidence" value="ECO:0007669"/>
    <property type="project" value="UniProtKB-KW"/>
</dbReference>
<reference evidence="9" key="1">
    <citation type="submission" date="2021-01" db="UniProtKB">
        <authorList>
            <consortium name="EnsemblMetazoa"/>
        </authorList>
    </citation>
    <scope>IDENTIFICATION</scope>
</reference>
<protein>
    <recommendedName>
        <fullName evidence="8">Peptidase S1 domain-containing protein</fullName>
    </recommendedName>
</protein>
<accession>A0A7M7JDN6</accession>
<dbReference type="Gene3D" id="2.40.10.10">
    <property type="entry name" value="Trypsin-like serine proteases"/>
    <property type="match status" value="1"/>
</dbReference>
<evidence type="ECO:0000313" key="10">
    <source>
        <dbReference type="Proteomes" id="UP000594260"/>
    </source>
</evidence>
<dbReference type="RefSeq" id="XP_022648512.1">
    <property type="nucleotide sequence ID" value="XM_022792777.1"/>
</dbReference>
<keyword evidence="7" id="KW-1133">Transmembrane helix</keyword>
<dbReference type="CDD" id="cd00190">
    <property type="entry name" value="Tryp_SPc"/>
    <property type="match status" value="1"/>
</dbReference>
<dbReference type="FunCoup" id="A0A7M7JDN6">
    <property type="interactions" value="18"/>
</dbReference>
<dbReference type="InterPro" id="IPR033116">
    <property type="entry name" value="TRYPSIN_SER"/>
</dbReference>
<evidence type="ECO:0000256" key="4">
    <source>
        <dbReference type="ARBA" id="ARBA00023157"/>
    </source>
</evidence>
<keyword evidence="7" id="KW-0472">Membrane</keyword>
<dbReference type="PANTHER" id="PTHR24252:SF7">
    <property type="entry name" value="HYALIN"/>
    <property type="match status" value="1"/>
</dbReference>
<dbReference type="PRINTS" id="PR00722">
    <property type="entry name" value="CHYMOTRYPSIN"/>
</dbReference>
<dbReference type="OMA" id="EAKYGQF"/>
<evidence type="ECO:0000256" key="6">
    <source>
        <dbReference type="SAM" id="MobiDB-lite"/>
    </source>
</evidence>
<dbReference type="InParanoid" id="A0A7M7JDN6"/>
<dbReference type="RefSeq" id="XP_022648505.1">
    <property type="nucleotide sequence ID" value="XM_022792770.1"/>
</dbReference>
<dbReference type="InterPro" id="IPR001314">
    <property type="entry name" value="Peptidase_S1A"/>
</dbReference>
<keyword evidence="4" id="KW-1015">Disulfide bond</keyword>
<evidence type="ECO:0000256" key="3">
    <source>
        <dbReference type="ARBA" id="ARBA00022825"/>
    </source>
</evidence>